<dbReference type="InterPro" id="IPR024930">
    <property type="entry name" value="Skp_dom_sf"/>
</dbReference>
<dbReference type="GO" id="GO:0050821">
    <property type="term" value="P:protein stabilization"/>
    <property type="evidence" value="ECO:0007669"/>
    <property type="project" value="TreeGrafter"/>
</dbReference>
<dbReference type="EMBL" id="MEUG01000001">
    <property type="protein sequence ID" value="OGC28414.1"/>
    <property type="molecule type" value="Genomic_DNA"/>
</dbReference>
<evidence type="ECO:0008006" key="7">
    <source>
        <dbReference type="Google" id="ProtNLM"/>
    </source>
</evidence>
<proteinExistence type="inferred from homology"/>
<comment type="similarity">
    <text evidence="1">Belongs to the Skp family.</text>
</comment>
<dbReference type="SMART" id="SM00935">
    <property type="entry name" value="OmpH"/>
    <property type="match status" value="1"/>
</dbReference>
<dbReference type="SUPFAM" id="SSF111384">
    <property type="entry name" value="OmpH-like"/>
    <property type="match status" value="1"/>
</dbReference>
<feature type="chain" id="PRO_5009514513" description="Molecular chaperone Skp" evidence="4">
    <location>
        <begin position="21"/>
        <end position="152"/>
    </location>
</feature>
<accession>A0A1F4T6S5</accession>
<evidence type="ECO:0000256" key="1">
    <source>
        <dbReference type="ARBA" id="ARBA00009091"/>
    </source>
</evidence>
<organism evidence="5 6">
    <name type="scientific">candidate division WOR-1 bacterium RIFOXYC12_FULL_54_18</name>
    <dbReference type="NCBI Taxonomy" id="1802584"/>
    <lineage>
        <taxon>Bacteria</taxon>
        <taxon>Bacillati</taxon>
        <taxon>Saganbacteria</taxon>
    </lineage>
</organism>
<gene>
    <name evidence="5" type="ORF">A3K49_05525</name>
</gene>
<name>A0A1F4T6S5_UNCSA</name>
<protein>
    <recommendedName>
        <fullName evidence="7">Molecular chaperone Skp</fullName>
    </recommendedName>
</protein>
<evidence type="ECO:0000256" key="3">
    <source>
        <dbReference type="SAM" id="MobiDB-lite"/>
    </source>
</evidence>
<sequence>MKKLILIALAAVFLAGVSHAAMDTIGYIDVQKVFKEYKETDKAQKELSKDEESFKKEFEDSQKKLADAEKNGKKPEELEKMKKELEEKLAPKRDSLIKKNQEMTGKIQAAILEAVKKVSKKVGVDVVLDKQVLIVGGMDLTDMVITELNKKK</sequence>
<dbReference type="PANTHER" id="PTHR35089:SF1">
    <property type="entry name" value="CHAPERONE PROTEIN SKP"/>
    <property type="match status" value="1"/>
</dbReference>
<feature type="region of interest" description="Disordered" evidence="3">
    <location>
        <begin position="43"/>
        <end position="86"/>
    </location>
</feature>
<dbReference type="AlphaFoldDB" id="A0A1F4T6S5"/>
<evidence type="ECO:0000256" key="2">
    <source>
        <dbReference type="ARBA" id="ARBA00022729"/>
    </source>
</evidence>
<dbReference type="Pfam" id="PF03938">
    <property type="entry name" value="OmpH"/>
    <property type="match status" value="1"/>
</dbReference>
<evidence type="ECO:0000313" key="5">
    <source>
        <dbReference type="EMBL" id="OGC28414.1"/>
    </source>
</evidence>
<dbReference type="GO" id="GO:0051082">
    <property type="term" value="F:unfolded protein binding"/>
    <property type="evidence" value="ECO:0007669"/>
    <property type="project" value="InterPro"/>
</dbReference>
<dbReference type="InterPro" id="IPR005632">
    <property type="entry name" value="Chaperone_Skp"/>
</dbReference>
<reference evidence="5 6" key="1">
    <citation type="journal article" date="2016" name="Nat. Commun.">
        <title>Thousands of microbial genomes shed light on interconnected biogeochemical processes in an aquifer system.</title>
        <authorList>
            <person name="Anantharaman K."/>
            <person name="Brown C.T."/>
            <person name="Hug L.A."/>
            <person name="Sharon I."/>
            <person name="Castelle C.J."/>
            <person name="Probst A.J."/>
            <person name="Thomas B.C."/>
            <person name="Singh A."/>
            <person name="Wilkins M.J."/>
            <person name="Karaoz U."/>
            <person name="Brodie E.L."/>
            <person name="Williams K.H."/>
            <person name="Hubbard S.S."/>
            <person name="Banfield J.F."/>
        </authorList>
    </citation>
    <scope>NUCLEOTIDE SEQUENCE [LARGE SCALE GENOMIC DNA]</scope>
</reference>
<dbReference type="Proteomes" id="UP000178602">
    <property type="component" value="Unassembled WGS sequence"/>
</dbReference>
<evidence type="ECO:0000313" key="6">
    <source>
        <dbReference type="Proteomes" id="UP000178602"/>
    </source>
</evidence>
<evidence type="ECO:0000256" key="4">
    <source>
        <dbReference type="SAM" id="SignalP"/>
    </source>
</evidence>
<keyword evidence="2 4" id="KW-0732">Signal</keyword>
<dbReference type="Gene3D" id="3.30.910.20">
    <property type="entry name" value="Skp domain"/>
    <property type="match status" value="1"/>
</dbReference>
<dbReference type="PANTHER" id="PTHR35089">
    <property type="entry name" value="CHAPERONE PROTEIN SKP"/>
    <property type="match status" value="1"/>
</dbReference>
<dbReference type="GO" id="GO:0005829">
    <property type="term" value="C:cytosol"/>
    <property type="evidence" value="ECO:0007669"/>
    <property type="project" value="TreeGrafter"/>
</dbReference>
<comment type="caution">
    <text evidence="5">The sequence shown here is derived from an EMBL/GenBank/DDBJ whole genome shotgun (WGS) entry which is preliminary data.</text>
</comment>
<feature type="signal peptide" evidence="4">
    <location>
        <begin position="1"/>
        <end position="20"/>
    </location>
</feature>